<gene>
    <name evidence="1" type="ORF">EIN_207520</name>
</gene>
<accession>A0A0A1UD57</accession>
<reference evidence="1 2" key="1">
    <citation type="submission" date="2012-10" db="EMBL/GenBank/DDBJ databases">
        <authorList>
            <person name="Zafar N."/>
            <person name="Inman J."/>
            <person name="Hall N."/>
            <person name="Lorenzi H."/>
            <person name="Caler E."/>
        </authorList>
    </citation>
    <scope>NUCLEOTIDE SEQUENCE [LARGE SCALE GENOMIC DNA]</scope>
    <source>
        <strain evidence="1 2">IP1</strain>
    </source>
</reference>
<dbReference type="GeneID" id="14890651"/>
<organism evidence="1 2">
    <name type="scientific">Entamoeba invadens IP1</name>
    <dbReference type="NCBI Taxonomy" id="370355"/>
    <lineage>
        <taxon>Eukaryota</taxon>
        <taxon>Amoebozoa</taxon>
        <taxon>Evosea</taxon>
        <taxon>Archamoebae</taxon>
        <taxon>Mastigamoebida</taxon>
        <taxon>Entamoebidae</taxon>
        <taxon>Entamoeba</taxon>
    </lineage>
</organism>
<dbReference type="EMBL" id="KB206455">
    <property type="protein sequence ID" value="ELP91685.1"/>
    <property type="molecule type" value="Genomic_DNA"/>
</dbReference>
<proteinExistence type="predicted"/>
<dbReference type="KEGG" id="eiv:EIN_207520"/>
<dbReference type="Proteomes" id="UP000014680">
    <property type="component" value="Unassembled WGS sequence"/>
</dbReference>
<feature type="non-terminal residue" evidence="1">
    <location>
        <position position="1"/>
    </location>
</feature>
<protein>
    <submittedName>
        <fullName evidence="1">Uncharacterized protein</fullName>
    </submittedName>
</protein>
<dbReference type="VEuPathDB" id="AmoebaDB:EIN_207520"/>
<keyword evidence="2" id="KW-1185">Reference proteome</keyword>
<sequence length="224" mass="26204">KDTPAVIIIDNYKGWIDTKLVNIFKENSVFFHFIEPHSSSYIQPSLVCLYEKKIEPNSKHEDLKKRKRKGVNDKTSLLSNPEKKDDLEKILCTWRKQIKGLNEKYVKKESTEEDKEDRGKIVWDTIYKTFQEIQRRATTDNIILAFNKCGFYNVASGKVLKTYVEVEKNKEVYQEIQGSELEEICKNVKLPEQHCESIRAREPKKSTLMKLEEIIMNTNGVSPQ</sequence>
<dbReference type="RefSeq" id="XP_004258456.1">
    <property type="nucleotide sequence ID" value="XM_004258408.1"/>
</dbReference>
<dbReference type="AlphaFoldDB" id="A0A0A1UD57"/>
<evidence type="ECO:0000313" key="1">
    <source>
        <dbReference type="EMBL" id="ELP91685.1"/>
    </source>
</evidence>
<evidence type="ECO:0000313" key="2">
    <source>
        <dbReference type="Proteomes" id="UP000014680"/>
    </source>
</evidence>
<name>A0A0A1UD57_ENTIV</name>